<dbReference type="Proteomes" id="UP000325081">
    <property type="component" value="Unassembled WGS sequence"/>
</dbReference>
<evidence type="ECO:0000313" key="2">
    <source>
        <dbReference type="Proteomes" id="UP000325081"/>
    </source>
</evidence>
<organism evidence="1 2">
    <name type="scientific">Striga asiatica</name>
    <name type="common">Asiatic witchweed</name>
    <name type="synonym">Buchnera asiatica</name>
    <dbReference type="NCBI Taxonomy" id="4170"/>
    <lineage>
        <taxon>Eukaryota</taxon>
        <taxon>Viridiplantae</taxon>
        <taxon>Streptophyta</taxon>
        <taxon>Embryophyta</taxon>
        <taxon>Tracheophyta</taxon>
        <taxon>Spermatophyta</taxon>
        <taxon>Magnoliopsida</taxon>
        <taxon>eudicotyledons</taxon>
        <taxon>Gunneridae</taxon>
        <taxon>Pentapetalae</taxon>
        <taxon>asterids</taxon>
        <taxon>lamiids</taxon>
        <taxon>Lamiales</taxon>
        <taxon>Orobanchaceae</taxon>
        <taxon>Buchnereae</taxon>
        <taxon>Striga</taxon>
    </lineage>
</organism>
<dbReference type="AlphaFoldDB" id="A0A5A7PU12"/>
<reference evidence="2" key="1">
    <citation type="journal article" date="2019" name="Curr. Biol.">
        <title>Genome Sequence of Striga asiatica Provides Insight into the Evolution of Plant Parasitism.</title>
        <authorList>
            <person name="Yoshida S."/>
            <person name="Kim S."/>
            <person name="Wafula E.K."/>
            <person name="Tanskanen J."/>
            <person name="Kim Y.M."/>
            <person name="Honaas L."/>
            <person name="Yang Z."/>
            <person name="Spallek T."/>
            <person name="Conn C.E."/>
            <person name="Ichihashi Y."/>
            <person name="Cheong K."/>
            <person name="Cui S."/>
            <person name="Der J.P."/>
            <person name="Gundlach H."/>
            <person name="Jiao Y."/>
            <person name="Hori C."/>
            <person name="Ishida J.K."/>
            <person name="Kasahara H."/>
            <person name="Kiba T."/>
            <person name="Kim M.S."/>
            <person name="Koo N."/>
            <person name="Laohavisit A."/>
            <person name="Lee Y.H."/>
            <person name="Lumba S."/>
            <person name="McCourt P."/>
            <person name="Mortimer J.C."/>
            <person name="Mutuku J.M."/>
            <person name="Nomura T."/>
            <person name="Sasaki-Sekimoto Y."/>
            <person name="Seto Y."/>
            <person name="Wang Y."/>
            <person name="Wakatake T."/>
            <person name="Sakakibara H."/>
            <person name="Demura T."/>
            <person name="Yamaguchi S."/>
            <person name="Yoneyama K."/>
            <person name="Manabe R.I."/>
            <person name="Nelson D.C."/>
            <person name="Schulman A.H."/>
            <person name="Timko M.P."/>
            <person name="dePamphilis C.W."/>
            <person name="Choi D."/>
            <person name="Shirasu K."/>
        </authorList>
    </citation>
    <scope>NUCLEOTIDE SEQUENCE [LARGE SCALE GENOMIC DNA]</scope>
    <source>
        <strain evidence="2">cv. UVA1</strain>
    </source>
</reference>
<accession>A0A5A7PU12</accession>
<proteinExistence type="predicted"/>
<name>A0A5A7PU12_STRAF</name>
<dbReference type="EMBL" id="BKCP01005106">
    <property type="protein sequence ID" value="GER36254.1"/>
    <property type="molecule type" value="Genomic_DNA"/>
</dbReference>
<sequence>MSNELLLVYYNGNWTTEIKYEGYEVCGFHHKETETFDELVEGPGDARNERDARIGSADELMRARAGQDVGNGNVGSRRSRAEACRDNVLVMCGGAGRRDRRWDLRVLLVCVR</sequence>
<dbReference type="OrthoDB" id="1305604at2759"/>
<gene>
    <name evidence="1" type="ORF">STAS_12588</name>
</gene>
<keyword evidence="2" id="KW-1185">Reference proteome</keyword>
<comment type="caution">
    <text evidence="1">The sequence shown here is derived from an EMBL/GenBank/DDBJ whole genome shotgun (WGS) entry which is preliminary data.</text>
</comment>
<evidence type="ECO:0000313" key="1">
    <source>
        <dbReference type="EMBL" id="GER36254.1"/>
    </source>
</evidence>
<protein>
    <submittedName>
        <fullName evidence="1">N-acetyl-gamma-glutamyl-phosphate reductase</fullName>
    </submittedName>
</protein>